<name>A0A3P8UB98_AMPPE</name>
<dbReference type="PROSITE" id="PS51504">
    <property type="entry name" value="H15"/>
    <property type="match status" value="1"/>
</dbReference>
<dbReference type="Ensembl" id="ENSAPET00000034998.1">
    <property type="protein sequence ID" value="ENSAPEP00000034111.1"/>
    <property type="gene ID" value="ENSAPEG00000024223.1"/>
</dbReference>
<protein>
    <recommendedName>
        <fullName evidence="4">H15 domain-containing protein</fullName>
    </recommendedName>
</protein>
<dbReference type="GO" id="GO:0003677">
    <property type="term" value="F:DNA binding"/>
    <property type="evidence" value="ECO:0007669"/>
    <property type="project" value="UniProtKB-KW"/>
</dbReference>
<keyword evidence="2" id="KW-0158">Chromosome</keyword>
<evidence type="ECO:0000313" key="5">
    <source>
        <dbReference type="Ensembl" id="ENSAPEP00000034111.1"/>
    </source>
</evidence>
<comment type="similarity">
    <text evidence="2">Belongs to the histone H1/H5 family.</text>
</comment>
<dbReference type="GO" id="GO:0030527">
    <property type="term" value="F:structural constituent of chromatin"/>
    <property type="evidence" value="ECO:0007669"/>
    <property type="project" value="InterPro"/>
</dbReference>
<dbReference type="InterPro" id="IPR036388">
    <property type="entry name" value="WH-like_DNA-bd_sf"/>
</dbReference>
<accession>A0A3P8UB98</accession>
<keyword evidence="2" id="KW-0539">Nucleus</keyword>
<dbReference type="InterPro" id="IPR036390">
    <property type="entry name" value="WH_DNA-bd_sf"/>
</dbReference>
<dbReference type="GO" id="GO:0005634">
    <property type="term" value="C:nucleus"/>
    <property type="evidence" value="ECO:0007669"/>
    <property type="project" value="UniProtKB-SubCell"/>
</dbReference>
<feature type="compositionally biased region" description="Low complexity" evidence="3">
    <location>
        <begin position="1"/>
        <end position="17"/>
    </location>
</feature>
<dbReference type="PRINTS" id="PR00624">
    <property type="entry name" value="HISTONEH5"/>
</dbReference>
<dbReference type="OMA" id="ICLHIEL"/>
<feature type="region of interest" description="Disordered" evidence="3">
    <location>
        <begin position="1"/>
        <end position="33"/>
    </location>
</feature>
<dbReference type="Gene3D" id="1.10.10.10">
    <property type="entry name" value="Winged helix-like DNA-binding domain superfamily/Winged helix DNA-binding domain"/>
    <property type="match status" value="1"/>
</dbReference>
<dbReference type="GeneTree" id="ENSGT00950000183089"/>
<reference evidence="5" key="2">
    <citation type="submission" date="2025-08" db="UniProtKB">
        <authorList>
            <consortium name="Ensembl"/>
        </authorList>
    </citation>
    <scope>IDENTIFICATION</scope>
</reference>
<evidence type="ECO:0000256" key="2">
    <source>
        <dbReference type="RuleBase" id="RU003894"/>
    </source>
</evidence>
<dbReference type="InterPro" id="IPR005818">
    <property type="entry name" value="Histone_H1/H5_H15"/>
</dbReference>
<dbReference type="AlphaFoldDB" id="A0A3P8UB98"/>
<proteinExistence type="inferred from homology"/>
<reference evidence="5 6" key="1">
    <citation type="submission" date="2018-03" db="EMBL/GenBank/DDBJ databases">
        <title>Finding Nemo's genes: A chromosome-scale reference assembly of the genome of the orange clownfish Amphiprion percula.</title>
        <authorList>
            <person name="Lehmann R."/>
        </authorList>
    </citation>
    <scope>NUCLEOTIDE SEQUENCE</scope>
</reference>
<evidence type="ECO:0000259" key="4">
    <source>
        <dbReference type="PROSITE" id="PS51504"/>
    </source>
</evidence>
<feature type="compositionally biased region" description="Basic residues" evidence="3">
    <location>
        <begin position="18"/>
        <end position="33"/>
    </location>
</feature>
<keyword evidence="1 2" id="KW-0238">DNA-binding</keyword>
<dbReference type="GO" id="GO:0006334">
    <property type="term" value="P:nucleosome assembly"/>
    <property type="evidence" value="ECO:0007669"/>
    <property type="project" value="InterPro"/>
</dbReference>
<dbReference type="Pfam" id="PF00538">
    <property type="entry name" value="Linker_histone"/>
    <property type="match status" value="1"/>
</dbReference>
<organism evidence="5 6">
    <name type="scientific">Amphiprion percula</name>
    <name type="common">Orange clownfish</name>
    <name type="synonym">Lutjanus percula</name>
    <dbReference type="NCBI Taxonomy" id="161767"/>
    <lineage>
        <taxon>Eukaryota</taxon>
        <taxon>Metazoa</taxon>
        <taxon>Chordata</taxon>
        <taxon>Craniata</taxon>
        <taxon>Vertebrata</taxon>
        <taxon>Euteleostomi</taxon>
        <taxon>Actinopterygii</taxon>
        <taxon>Neopterygii</taxon>
        <taxon>Teleostei</taxon>
        <taxon>Neoteleostei</taxon>
        <taxon>Acanthomorphata</taxon>
        <taxon>Ovalentaria</taxon>
        <taxon>Pomacentridae</taxon>
        <taxon>Amphiprion</taxon>
    </lineage>
</organism>
<dbReference type="SUPFAM" id="SSF46785">
    <property type="entry name" value="Winged helix' DNA-binding domain"/>
    <property type="match status" value="1"/>
</dbReference>
<evidence type="ECO:0000256" key="1">
    <source>
        <dbReference type="ARBA" id="ARBA00023125"/>
    </source>
</evidence>
<dbReference type="CDD" id="cd00073">
    <property type="entry name" value="H15"/>
    <property type="match status" value="1"/>
</dbReference>
<evidence type="ECO:0000313" key="6">
    <source>
        <dbReference type="Proteomes" id="UP000265080"/>
    </source>
</evidence>
<dbReference type="Proteomes" id="UP000265080">
    <property type="component" value="Chromosome 21"/>
</dbReference>
<comment type="subcellular location">
    <subcellularLocation>
        <location evidence="2">Nucleus</location>
    </subcellularLocation>
</comment>
<dbReference type="SMART" id="SM00526">
    <property type="entry name" value="H15"/>
    <property type="match status" value="1"/>
</dbReference>
<dbReference type="GO" id="GO:0000786">
    <property type="term" value="C:nucleosome"/>
    <property type="evidence" value="ECO:0007669"/>
    <property type="project" value="InterPro"/>
</dbReference>
<keyword evidence="6" id="KW-1185">Reference proteome</keyword>
<evidence type="ECO:0000256" key="3">
    <source>
        <dbReference type="SAM" id="MobiDB-lite"/>
    </source>
</evidence>
<reference evidence="5" key="3">
    <citation type="submission" date="2025-09" db="UniProtKB">
        <authorList>
            <consortium name="Ensembl"/>
        </authorList>
    </citation>
    <scope>IDENTIFICATION</scope>
</reference>
<dbReference type="STRING" id="161767.ENSAPEP00000034111"/>
<feature type="domain" description="H15" evidence="4">
    <location>
        <begin position="32"/>
        <end position="105"/>
    </location>
</feature>
<dbReference type="InterPro" id="IPR005819">
    <property type="entry name" value="H1/H5"/>
</dbReference>
<sequence length="109" mass="11583">MAEVAPAETPAALAPAKKAPRRRSGTGKEKKKQISCRELILRAVVASKDRKGVSLSGLKKQLVAAGYDVEHNAARIRRTIRTMVDAGLLTQTKGTGASGSFKAGGQERR</sequence>